<dbReference type="EMBL" id="KN817541">
    <property type="protein sequence ID" value="KJA23662.1"/>
    <property type="molecule type" value="Genomic_DNA"/>
</dbReference>
<proteinExistence type="predicted"/>
<organism evidence="1 2">
    <name type="scientific">Hypholoma sublateritium (strain FD-334 SS-4)</name>
    <dbReference type="NCBI Taxonomy" id="945553"/>
    <lineage>
        <taxon>Eukaryota</taxon>
        <taxon>Fungi</taxon>
        <taxon>Dikarya</taxon>
        <taxon>Basidiomycota</taxon>
        <taxon>Agaricomycotina</taxon>
        <taxon>Agaricomycetes</taxon>
        <taxon>Agaricomycetidae</taxon>
        <taxon>Agaricales</taxon>
        <taxon>Agaricineae</taxon>
        <taxon>Strophariaceae</taxon>
        <taxon>Hypholoma</taxon>
    </lineage>
</organism>
<sequence length="457" mass="51468">MKVAPDGVFNWLQLCTSVKHADNLRHYAMPQGPYFPAEITDMIIDYLHNEIDALKACTLVCRQWIKASRYHLLPTINIYDTNSYDKAFAELAAPKSFLPDSVSALKVALYLPGGTKAKKAQVLERCFGLMRYLPLLKTLELHGICSWPRSLYVLRSEGARISKLVLSNCSFSPARDILRFFSLFPALENLSCALLSLHDWATPVPYEQPIMLRKLHLDELSLSTISKCRMLQHYPFLEDLSVDSYFLDDRTTNPPVINQILRSAGKSLKHLTIIGDTAAGLYLDRNVSLVSLTVINPAMNASYTHLDHVAPLLASVKSPCLEYITLAIHIRRPDILHATNWARIDEVLAHDPNFAGLKKVTVRIHPILTKPSEAALLAFREEHGKELENIISSGLKQMIARSRLDLCHAPLSEAQLASARLDRLLDLVRQDIESSERLSNWGDFPVDLPWGSDIQWS</sequence>
<accession>A0A0D2L8Z3</accession>
<reference evidence="2" key="1">
    <citation type="submission" date="2014-04" db="EMBL/GenBank/DDBJ databases">
        <title>Evolutionary Origins and Diversification of the Mycorrhizal Mutualists.</title>
        <authorList>
            <consortium name="DOE Joint Genome Institute"/>
            <consortium name="Mycorrhizal Genomics Consortium"/>
            <person name="Kohler A."/>
            <person name="Kuo A."/>
            <person name="Nagy L.G."/>
            <person name="Floudas D."/>
            <person name="Copeland A."/>
            <person name="Barry K.W."/>
            <person name="Cichocki N."/>
            <person name="Veneault-Fourrey C."/>
            <person name="LaButti K."/>
            <person name="Lindquist E.A."/>
            <person name="Lipzen A."/>
            <person name="Lundell T."/>
            <person name="Morin E."/>
            <person name="Murat C."/>
            <person name="Riley R."/>
            <person name="Ohm R."/>
            <person name="Sun H."/>
            <person name="Tunlid A."/>
            <person name="Henrissat B."/>
            <person name="Grigoriev I.V."/>
            <person name="Hibbett D.S."/>
            <person name="Martin F."/>
        </authorList>
    </citation>
    <scope>NUCLEOTIDE SEQUENCE [LARGE SCALE GENOMIC DNA]</scope>
    <source>
        <strain evidence="2">FD-334 SS-4</strain>
    </source>
</reference>
<dbReference type="OrthoDB" id="2788229at2759"/>
<gene>
    <name evidence="1" type="ORF">HYPSUDRAFT_214992</name>
</gene>
<dbReference type="OMA" id="NWARIDE"/>
<name>A0A0D2L8Z3_HYPSF</name>
<evidence type="ECO:0000313" key="2">
    <source>
        <dbReference type="Proteomes" id="UP000054270"/>
    </source>
</evidence>
<dbReference type="STRING" id="945553.A0A0D2L8Z3"/>
<dbReference type="Proteomes" id="UP000054270">
    <property type="component" value="Unassembled WGS sequence"/>
</dbReference>
<dbReference type="SUPFAM" id="SSF52047">
    <property type="entry name" value="RNI-like"/>
    <property type="match status" value="1"/>
</dbReference>
<dbReference type="Gene3D" id="3.80.10.10">
    <property type="entry name" value="Ribonuclease Inhibitor"/>
    <property type="match status" value="1"/>
</dbReference>
<protein>
    <recommendedName>
        <fullName evidence="3">F-box domain-containing protein</fullName>
    </recommendedName>
</protein>
<keyword evidence="2" id="KW-1185">Reference proteome</keyword>
<dbReference type="InterPro" id="IPR032675">
    <property type="entry name" value="LRR_dom_sf"/>
</dbReference>
<evidence type="ECO:0008006" key="3">
    <source>
        <dbReference type="Google" id="ProtNLM"/>
    </source>
</evidence>
<dbReference type="AlphaFoldDB" id="A0A0D2L8Z3"/>
<evidence type="ECO:0000313" key="1">
    <source>
        <dbReference type="EMBL" id="KJA23662.1"/>
    </source>
</evidence>